<dbReference type="KEGG" id="amog:QRX60_29125"/>
<protein>
    <submittedName>
        <fullName evidence="1">Uncharacterized protein</fullName>
    </submittedName>
</protein>
<dbReference type="EMBL" id="CP127295">
    <property type="protein sequence ID" value="WIX98128.1"/>
    <property type="molecule type" value="Genomic_DNA"/>
</dbReference>
<name>A0A9Y2JJQ8_9PSEU</name>
<evidence type="ECO:0000313" key="2">
    <source>
        <dbReference type="Proteomes" id="UP001239397"/>
    </source>
</evidence>
<dbReference type="AlphaFoldDB" id="A0A9Y2JJQ8"/>
<organism evidence="1 2">
    <name type="scientific">Amycolatopsis mongoliensis</name>
    <dbReference type="NCBI Taxonomy" id="715475"/>
    <lineage>
        <taxon>Bacteria</taxon>
        <taxon>Bacillati</taxon>
        <taxon>Actinomycetota</taxon>
        <taxon>Actinomycetes</taxon>
        <taxon>Pseudonocardiales</taxon>
        <taxon>Pseudonocardiaceae</taxon>
        <taxon>Amycolatopsis</taxon>
    </lineage>
</organism>
<evidence type="ECO:0000313" key="1">
    <source>
        <dbReference type="EMBL" id="WIX98128.1"/>
    </source>
</evidence>
<keyword evidence="2" id="KW-1185">Reference proteome</keyword>
<gene>
    <name evidence="1" type="ORF">QRX60_29125</name>
</gene>
<accession>A0A9Y2JJQ8</accession>
<proteinExistence type="predicted"/>
<sequence length="46" mass="4752">MVEFLGHRAGDDAQPLDLVLRDAQDGASAEFATPALVTEAGRLAVG</sequence>
<dbReference type="Proteomes" id="UP001239397">
    <property type="component" value="Chromosome"/>
</dbReference>
<reference evidence="1 2" key="1">
    <citation type="submission" date="2023-06" db="EMBL/GenBank/DDBJ databases">
        <authorList>
            <person name="Oyuntsetseg B."/>
            <person name="Kim S.B."/>
        </authorList>
    </citation>
    <scope>NUCLEOTIDE SEQUENCE [LARGE SCALE GENOMIC DNA]</scope>
    <source>
        <strain evidence="1 2">4-36</strain>
    </source>
</reference>
<dbReference type="RefSeq" id="WP_285994613.1">
    <property type="nucleotide sequence ID" value="NZ_CP127295.1"/>
</dbReference>